<dbReference type="EMBL" id="FO082049">
    <property type="protein sequence ID" value="CCE83836.1"/>
    <property type="molecule type" value="Genomic_DNA"/>
</dbReference>
<reference evidence="12" key="1">
    <citation type="submission" date="2011-10" db="EMBL/GenBank/DDBJ databases">
        <authorList>
            <person name="Genoscope - CEA"/>
        </authorList>
    </citation>
    <scope>NUCLEOTIDE SEQUENCE</scope>
</reference>
<dbReference type="GO" id="GO:0006886">
    <property type="term" value="P:intracellular protein transport"/>
    <property type="evidence" value="ECO:0007669"/>
    <property type="project" value="TreeGrafter"/>
</dbReference>
<evidence type="ECO:0000256" key="2">
    <source>
        <dbReference type="ARBA" id="ARBA00005619"/>
    </source>
</evidence>
<dbReference type="FunCoup" id="G8Y8S2">
    <property type="interactions" value="1005"/>
</dbReference>
<evidence type="ECO:0000256" key="7">
    <source>
        <dbReference type="ARBA" id="ARBA00022989"/>
    </source>
</evidence>
<keyword evidence="6" id="KW-0256">Endoplasmic reticulum</keyword>
<dbReference type="AlphaFoldDB" id="G8Y8S2"/>
<dbReference type="PANTHER" id="PTHR45909">
    <property type="entry name" value="ADP-RIBOSYLATION FACTOR-RELATED PROTEIN 1"/>
    <property type="match status" value="1"/>
</dbReference>
<evidence type="ECO:0000256" key="6">
    <source>
        <dbReference type="ARBA" id="ARBA00022824"/>
    </source>
</evidence>
<dbReference type="GO" id="GO:0005794">
    <property type="term" value="C:Golgi apparatus"/>
    <property type="evidence" value="ECO:0007669"/>
    <property type="project" value="TreeGrafter"/>
</dbReference>
<dbReference type="Proteomes" id="UP000005222">
    <property type="component" value="Chromosome K"/>
</dbReference>
<evidence type="ECO:0000256" key="5">
    <source>
        <dbReference type="ARBA" id="ARBA00022741"/>
    </source>
</evidence>
<dbReference type="Gene3D" id="3.40.50.300">
    <property type="entry name" value="P-loop containing nucleotide triphosphate hydrolases"/>
    <property type="match status" value="1"/>
</dbReference>
<keyword evidence="7 11" id="KW-1133">Transmembrane helix</keyword>
<dbReference type="GO" id="GO:0005789">
    <property type="term" value="C:endoplasmic reticulum membrane"/>
    <property type="evidence" value="ECO:0007669"/>
    <property type="project" value="UniProtKB-SubCell"/>
</dbReference>
<dbReference type="InterPro" id="IPR027417">
    <property type="entry name" value="P-loop_NTPase"/>
</dbReference>
<proteinExistence type="inferred from homology"/>
<dbReference type="Pfam" id="PF09439">
    <property type="entry name" value="SRPRB"/>
    <property type="match status" value="1"/>
</dbReference>
<dbReference type="GO" id="GO:0034067">
    <property type="term" value="P:protein localization to Golgi apparatus"/>
    <property type="evidence" value="ECO:0007669"/>
    <property type="project" value="TreeGrafter"/>
</dbReference>
<evidence type="ECO:0000256" key="8">
    <source>
        <dbReference type="ARBA" id="ARBA00023134"/>
    </source>
</evidence>
<dbReference type="HOGENOM" id="CLU_091084_0_0_1"/>
<evidence type="ECO:0000256" key="3">
    <source>
        <dbReference type="ARBA" id="ARBA00020256"/>
    </source>
</evidence>
<dbReference type="Proteomes" id="UP000005222">
    <property type="component" value="Chromosome L"/>
</dbReference>
<protein>
    <recommendedName>
        <fullName evidence="3">Signal recognition particle receptor subunit beta</fullName>
    </recommendedName>
</protein>
<name>G8Y8S2_PICSO</name>
<feature type="transmembrane region" description="Helical" evidence="11">
    <location>
        <begin position="6"/>
        <end position="24"/>
    </location>
</feature>
<keyword evidence="4 11" id="KW-0812">Transmembrane</keyword>
<reference evidence="14" key="2">
    <citation type="journal article" date="2012" name="G3 (Bethesda)">
        <title>Pichia sorbitophila, an interspecies yeast hybrid reveals early steps of genome resolution following polyploidization.</title>
        <authorList>
            <person name="Leh Louis V."/>
            <person name="Despons L."/>
            <person name="Friedrich A."/>
            <person name="Martin T."/>
            <person name="Durrens P."/>
            <person name="Casaregola S."/>
            <person name="Neuveglise C."/>
            <person name="Fairhead C."/>
            <person name="Marck C."/>
            <person name="Cruz J.A."/>
            <person name="Straub M.L."/>
            <person name="Kugler V."/>
            <person name="Sacerdot C."/>
            <person name="Uzunov Z."/>
            <person name="Thierry A."/>
            <person name="Weiss S."/>
            <person name="Bleykasten C."/>
            <person name="De Montigny J."/>
            <person name="Jacques N."/>
            <person name="Jung P."/>
            <person name="Lemaire M."/>
            <person name="Mallet S."/>
            <person name="Morel G."/>
            <person name="Richard G.F."/>
            <person name="Sarkar A."/>
            <person name="Savel G."/>
            <person name="Schacherer J."/>
            <person name="Seret M.L."/>
            <person name="Talla E."/>
            <person name="Samson G."/>
            <person name="Jubin C."/>
            <person name="Poulain J."/>
            <person name="Vacherie B."/>
            <person name="Barbe V."/>
            <person name="Pelletier E."/>
            <person name="Sherman D.J."/>
            <person name="Westhof E."/>
            <person name="Weissenbach J."/>
            <person name="Baret P.V."/>
            <person name="Wincker P."/>
            <person name="Gaillardin C."/>
            <person name="Dujon B."/>
            <person name="Souciet J.L."/>
        </authorList>
    </citation>
    <scope>NUCLEOTIDE SEQUENCE [LARGE SCALE GENOMIC DNA]</scope>
    <source>
        <strain evidence="14">ATCC MYA-4447 / BCRC 22081 / CBS 7064 / NBRC 10061 / NRRL Y-12695</strain>
    </source>
</reference>
<keyword evidence="14" id="KW-1185">Reference proteome</keyword>
<evidence type="ECO:0000313" key="14">
    <source>
        <dbReference type="Proteomes" id="UP000005222"/>
    </source>
</evidence>
<sequence length="267" mass="30221">MGFIELILATILLGFLISLGLYLFQNYEHKSGKTSPYCKPTILITGPNNSGKTALFFKLLEGPFSADYNVSTLSSIEPNIKEIKLPLSNEKIGARYQLIDYPGHKRYISLFNKLITEDVTIKNIKGVIYMIDSSTSVLQDEAVREIAQQLLRLFPLTEAKLGGTDFLIAVNKQDLFDSRPVNRIRQLLQAELTKLILAELHESRLHEQDEDEDEGSTSLRDFCTSLMGTSKEFTFDMLEGNVDFIGGSVLRNKTDAWFNWIDERVVN</sequence>
<evidence type="ECO:0000313" key="13">
    <source>
        <dbReference type="EMBL" id="CCE84867.1"/>
    </source>
</evidence>
<evidence type="ECO:0000256" key="1">
    <source>
        <dbReference type="ARBA" id="ARBA00004389"/>
    </source>
</evidence>
<dbReference type="STRING" id="559304.G8Y8S2"/>
<gene>
    <name evidence="12" type="primary">Piso0_004426</name>
    <name evidence="12" type="ORF">GNLVRS01_PISO0K16620g</name>
    <name evidence="13" type="ORF">GNLVRS01_PISO0L16621g</name>
</gene>
<dbReference type="GO" id="GO:0043001">
    <property type="term" value="P:Golgi to plasma membrane protein transport"/>
    <property type="evidence" value="ECO:0007669"/>
    <property type="project" value="TreeGrafter"/>
</dbReference>
<keyword evidence="8" id="KW-0342">GTP-binding</keyword>
<dbReference type="eggNOG" id="KOG0090">
    <property type="taxonomic scope" value="Eukaryota"/>
</dbReference>
<comment type="similarity">
    <text evidence="2">Belongs to the SRP receptor beta subunit family.</text>
</comment>
<keyword evidence="10" id="KW-0675">Receptor</keyword>
<keyword evidence="9 11" id="KW-0472">Membrane</keyword>
<evidence type="ECO:0000256" key="4">
    <source>
        <dbReference type="ARBA" id="ARBA00022692"/>
    </source>
</evidence>
<organism evidence="12 14">
    <name type="scientific">Pichia sorbitophila (strain ATCC MYA-4447 / BCRC 22081 / CBS 7064 / NBRC 10061 / NRRL Y-12695)</name>
    <name type="common">Hybrid yeast</name>
    <dbReference type="NCBI Taxonomy" id="559304"/>
    <lineage>
        <taxon>Eukaryota</taxon>
        <taxon>Fungi</taxon>
        <taxon>Dikarya</taxon>
        <taxon>Ascomycota</taxon>
        <taxon>Saccharomycotina</taxon>
        <taxon>Pichiomycetes</taxon>
        <taxon>Debaryomycetaceae</taxon>
        <taxon>Millerozyma</taxon>
    </lineage>
</organism>
<dbReference type="InParanoid" id="G8Y8S2"/>
<accession>G8Y8S2</accession>
<dbReference type="OrthoDB" id="41266at2759"/>
<dbReference type="CDD" id="cd04105">
    <property type="entry name" value="SR_beta"/>
    <property type="match status" value="1"/>
</dbReference>
<evidence type="ECO:0000313" key="12">
    <source>
        <dbReference type="EMBL" id="CCE83836.1"/>
    </source>
</evidence>
<dbReference type="SUPFAM" id="SSF52540">
    <property type="entry name" value="P-loop containing nucleoside triphosphate hydrolases"/>
    <property type="match status" value="1"/>
</dbReference>
<dbReference type="InterPro" id="IPR019009">
    <property type="entry name" value="SRP_receptor_beta_su"/>
</dbReference>
<evidence type="ECO:0000256" key="10">
    <source>
        <dbReference type="ARBA" id="ARBA00023170"/>
    </source>
</evidence>
<dbReference type="PANTHER" id="PTHR45909:SF1">
    <property type="entry name" value="ADP-RIBOSYLATION FACTOR-RELATED PROTEIN 1"/>
    <property type="match status" value="1"/>
</dbReference>
<keyword evidence="5" id="KW-0547">Nucleotide-binding</keyword>
<dbReference type="GO" id="GO:0005525">
    <property type="term" value="F:GTP binding"/>
    <property type="evidence" value="ECO:0007669"/>
    <property type="project" value="UniProtKB-KW"/>
</dbReference>
<dbReference type="GO" id="GO:0003924">
    <property type="term" value="F:GTPase activity"/>
    <property type="evidence" value="ECO:0007669"/>
    <property type="project" value="TreeGrafter"/>
</dbReference>
<dbReference type="InterPro" id="IPR024156">
    <property type="entry name" value="Small_GTPase_ARF"/>
</dbReference>
<evidence type="ECO:0000256" key="9">
    <source>
        <dbReference type="ARBA" id="ARBA00023136"/>
    </source>
</evidence>
<dbReference type="EMBL" id="FO082048">
    <property type="protein sequence ID" value="CCE84867.1"/>
    <property type="molecule type" value="Genomic_DNA"/>
</dbReference>
<comment type="subcellular location">
    <subcellularLocation>
        <location evidence="1">Endoplasmic reticulum membrane</location>
        <topology evidence="1">Single-pass membrane protein</topology>
    </subcellularLocation>
</comment>
<evidence type="ECO:0000256" key="11">
    <source>
        <dbReference type="SAM" id="Phobius"/>
    </source>
</evidence>